<dbReference type="SUPFAM" id="SSF53850">
    <property type="entry name" value="Periplasmic binding protein-like II"/>
    <property type="match status" value="1"/>
</dbReference>
<evidence type="ECO:0000256" key="1">
    <source>
        <dbReference type="ARBA" id="ARBA00008520"/>
    </source>
</evidence>
<evidence type="ECO:0000256" key="3">
    <source>
        <dbReference type="ARBA" id="ARBA00022729"/>
    </source>
</evidence>
<evidence type="ECO:0000256" key="2">
    <source>
        <dbReference type="ARBA" id="ARBA00022448"/>
    </source>
</evidence>
<keyword evidence="4" id="KW-0762">Sugar transport</keyword>
<dbReference type="InterPro" id="IPR050490">
    <property type="entry name" value="Bact_solute-bd_prot1"/>
</dbReference>
<dbReference type="InterPro" id="IPR006059">
    <property type="entry name" value="SBP"/>
</dbReference>
<dbReference type="Proteomes" id="UP000604066">
    <property type="component" value="Unassembled WGS sequence"/>
</dbReference>
<protein>
    <submittedName>
        <fullName evidence="4">Multiple sugar transport system substrate-binding protein</fullName>
    </submittedName>
</protein>
<dbReference type="Gene3D" id="3.40.190.10">
    <property type="entry name" value="Periplasmic binding protein-like II"/>
    <property type="match status" value="2"/>
</dbReference>
<name>A0ABX2R9D4_9THEO</name>
<evidence type="ECO:0000313" key="4">
    <source>
        <dbReference type="EMBL" id="NYE57779.1"/>
    </source>
</evidence>
<keyword evidence="3" id="KW-0732">Signal</keyword>
<keyword evidence="2" id="KW-0813">Transport</keyword>
<reference evidence="4 5" key="1">
    <citation type="submission" date="2020-07" db="EMBL/GenBank/DDBJ databases">
        <title>Genomic Encyclopedia of Type Strains, Phase III (KMG-III): the genomes of soil and plant-associated and newly described type strains.</title>
        <authorList>
            <person name="Whitman W."/>
        </authorList>
    </citation>
    <scope>NUCLEOTIDE SEQUENCE [LARGE SCALE GENOMIC DNA]</scope>
    <source>
        <strain evidence="4 5">DSM 11255</strain>
    </source>
</reference>
<gene>
    <name evidence="4" type="ORF">HDG70_001494</name>
</gene>
<accession>A0ABX2R9D4</accession>
<dbReference type="Pfam" id="PF01547">
    <property type="entry name" value="SBP_bac_1"/>
    <property type="match status" value="1"/>
</dbReference>
<organism evidence="4 5">
    <name type="scientific">Carboxydothermus ferrireducens DSM 11255</name>
    <dbReference type="NCBI Taxonomy" id="1119529"/>
    <lineage>
        <taxon>Bacteria</taxon>
        <taxon>Bacillati</taxon>
        <taxon>Bacillota</taxon>
        <taxon>Clostridia</taxon>
        <taxon>Thermoanaerobacterales</taxon>
        <taxon>Thermoanaerobacteraceae</taxon>
        <taxon>Carboxydothermus</taxon>
    </lineage>
</organism>
<keyword evidence="5" id="KW-1185">Reference proteome</keyword>
<comment type="caution">
    <text evidence="4">The sequence shown here is derived from an EMBL/GenBank/DDBJ whole genome shotgun (WGS) entry which is preliminary data.</text>
</comment>
<evidence type="ECO:0000313" key="5">
    <source>
        <dbReference type="Proteomes" id="UP000604066"/>
    </source>
</evidence>
<dbReference type="RefSeq" id="WP_028051581.1">
    <property type="nucleotide sequence ID" value="NZ_ATYG01000003.1"/>
</dbReference>
<comment type="similarity">
    <text evidence="1">Belongs to the bacterial solute-binding protein 1 family.</text>
</comment>
<dbReference type="PROSITE" id="PS51257">
    <property type="entry name" value="PROKAR_LIPOPROTEIN"/>
    <property type="match status" value="1"/>
</dbReference>
<dbReference type="EMBL" id="JACCBS010000002">
    <property type="protein sequence ID" value="NYE57779.1"/>
    <property type="molecule type" value="Genomic_DNA"/>
</dbReference>
<dbReference type="PANTHER" id="PTHR43649">
    <property type="entry name" value="ARABINOSE-BINDING PROTEIN-RELATED"/>
    <property type="match status" value="1"/>
</dbReference>
<sequence>MRRKLKVLSLLVIGILFLTLGLSGCGKKEAGPVTLNALYMKQAGYSEDDIRQMTEAFMKENPNIKVNLTFVPYEALHDKIVTSAAAGTGGFDVALVDCIWTPELAQAGFIKDITGKIDQNLLNDIFPGVLSAVEYNGKLYGMPWLNDTKYLFYNKEILEKAGIKNPPATWDELLADARIIKNKGLVKYPIIWSWAQAEAVVCDYTTLVGAFGGEIIDKNGNPVLNQGAGLEALKFMKKSLDEGLSNPASRESLEEDVRRIFSQGEAAFAINWTYMYNLANDPKESKVAGKVEIALMPGSDKAKSASVNGGMGLAILKNTKHEEEALKYLLFMANKDNQKKYAKLALPIYKSLYNDPEVKKGQEKLVEIAQKQYQYIVNRPQVSWYPELSQALQVEIQNALLGKKTPEQALNDVAAKVKQLKK</sequence>
<dbReference type="CDD" id="cd14750">
    <property type="entry name" value="PBP2_TMBP"/>
    <property type="match status" value="1"/>
</dbReference>
<dbReference type="PANTHER" id="PTHR43649:SF34">
    <property type="entry name" value="ABC TRANSPORTER PERIPLASMIC-BINDING PROTEIN YCJN-RELATED"/>
    <property type="match status" value="1"/>
</dbReference>
<proteinExistence type="inferred from homology"/>